<evidence type="ECO:0000313" key="3">
    <source>
        <dbReference type="EMBL" id="MFB9314171.1"/>
    </source>
</evidence>
<sequence>MSDAPAPAPAPPGPLGSAPDPAALQTYLTGLEAWVRGRRTELDDLDSAALAAGRGAEVGADMALALSLWKAVSDRYAEMWATWDGGRVLEAQRQQVTALVWTRLDGVGVSVPEACRLADAVASQLRTRLALTPGADAAAARIKDLRAQLERIRDQVGLEPALGRDAAVDRLAALMLRLEDAAERARRGADVGGLLPPLEQDAAIFERDLIVGNQRRRDARGLLEQARRERTALETRETQLTALVATCVATVQPAPRYAVPDVTALGPLPDTPEDITAYLARLDRVDLAIAHAQQAYAAALAEHTDLVALLDGYVAKARATGVSDRPDVAAAERQARDVLARRPAPMTLARQLVTTYQTWVDAQSAPGGQP</sequence>
<keyword evidence="4" id="KW-1185">Reference proteome</keyword>
<protein>
    <recommendedName>
        <fullName evidence="5">DUF349 domain-containing protein</fullName>
    </recommendedName>
</protein>
<reference evidence="3 4" key="1">
    <citation type="submission" date="2024-09" db="EMBL/GenBank/DDBJ databases">
        <authorList>
            <person name="Sun Q."/>
            <person name="Mori K."/>
        </authorList>
    </citation>
    <scope>NUCLEOTIDE SEQUENCE [LARGE SCALE GENOMIC DNA]</scope>
    <source>
        <strain evidence="3 4">JCM 9626</strain>
    </source>
</reference>
<gene>
    <name evidence="3" type="ORF">ACFFRI_14045</name>
</gene>
<feature type="coiled-coil region" evidence="1">
    <location>
        <begin position="135"/>
        <end position="184"/>
    </location>
</feature>
<comment type="caution">
    <text evidence="3">The sequence shown here is derived from an EMBL/GenBank/DDBJ whole genome shotgun (WGS) entry which is preliminary data.</text>
</comment>
<dbReference type="EMBL" id="JBHMDG010000016">
    <property type="protein sequence ID" value="MFB9314171.1"/>
    <property type="molecule type" value="Genomic_DNA"/>
</dbReference>
<feature type="region of interest" description="Disordered" evidence="2">
    <location>
        <begin position="1"/>
        <end position="20"/>
    </location>
</feature>
<name>A0ABV5KBQ8_9ACTN</name>
<keyword evidence="1" id="KW-0175">Coiled coil</keyword>
<evidence type="ECO:0000256" key="1">
    <source>
        <dbReference type="SAM" id="Coils"/>
    </source>
</evidence>
<accession>A0ABV5KBQ8</accession>
<dbReference type="Proteomes" id="UP001589750">
    <property type="component" value="Unassembled WGS sequence"/>
</dbReference>
<feature type="compositionally biased region" description="Pro residues" evidence="2">
    <location>
        <begin position="1"/>
        <end position="14"/>
    </location>
</feature>
<evidence type="ECO:0000313" key="4">
    <source>
        <dbReference type="Proteomes" id="UP001589750"/>
    </source>
</evidence>
<organism evidence="3 4">
    <name type="scientific">Nocardioides plantarum</name>
    <dbReference type="NCBI Taxonomy" id="29299"/>
    <lineage>
        <taxon>Bacteria</taxon>
        <taxon>Bacillati</taxon>
        <taxon>Actinomycetota</taxon>
        <taxon>Actinomycetes</taxon>
        <taxon>Propionibacteriales</taxon>
        <taxon>Nocardioidaceae</taxon>
        <taxon>Nocardioides</taxon>
    </lineage>
</organism>
<dbReference type="RefSeq" id="WP_140010333.1">
    <property type="nucleotide sequence ID" value="NZ_JBHMDG010000016.1"/>
</dbReference>
<evidence type="ECO:0000256" key="2">
    <source>
        <dbReference type="SAM" id="MobiDB-lite"/>
    </source>
</evidence>
<feature type="coiled-coil region" evidence="1">
    <location>
        <begin position="216"/>
        <end position="243"/>
    </location>
</feature>
<evidence type="ECO:0008006" key="5">
    <source>
        <dbReference type="Google" id="ProtNLM"/>
    </source>
</evidence>
<proteinExistence type="predicted"/>